<reference evidence="2" key="1">
    <citation type="submission" date="2025-08" db="UniProtKB">
        <authorList>
            <consortium name="RefSeq"/>
        </authorList>
    </citation>
    <scope>IDENTIFICATION</scope>
    <source>
        <tissue evidence="2">Muscle</tissue>
    </source>
</reference>
<dbReference type="Proteomes" id="UP000504631">
    <property type="component" value="Unplaced"/>
</dbReference>
<organism evidence="1 2">
    <name type="scientific">Bombus vosnesenskii</name>
    <dbReference type="NCBI Taxonomy" id="207650"/>
    <lineage>
        <taxon>Eukaryota</taxon>
        <taxon>Metazoa</taxon>
        <taxon>Ecdysozoa</taxon>
        <taxon>Arthropoda</taxon>
        <taxon>Hexapoda</taxon>
        <taxon>Insecta</taxon>
        <taxon>Pterygota</taxon>
        <taxon>Neoptera</taxon>
        <taxon>Endopterygota</taxon>
        <taxon>Hymenoptera</taxon>
        <taxon>Apocrita</taxon>
        <taxon>Aculeata</taxon>
        <taxon>Apoidea</taxon>
        <taxon>Anthophila</taxon>
        <taxon>Apidae</taxon>
        <taxon>Bombus</taxon>
        <taxon>Pyrobombus</taxon>
    </lineage>
</organism>
<protein>
    <submittedName>
        <fullName evidence="2">Uncharacterized protein LOC117243610</fullName>
    </submittedName>
</protein>
<dbReference type="RefSeq" id="XP_033367144.1">
    <property type="nucleotide sequence ID" value="XM_033511253.1"/>
</dbReference>
<evidence type="ECO:0000313" key="1">
    <source>
        <dbReference type="Proteomes" id="UP000504631"/>
    </source>
</evidence>
<accession>A0A6J3LSN8</accession>
<dbReference type="KEGG" id="bvk:117243610"/>
<evidence type="ECO:0000313" key="2">
    <source>
        <dbReference type="RefSeq" id="XP_033367144.1"/>
    </source>
</evidence>
<proteinExistence type="predicted"/>
<keyword evidence="1" id="KW-1185">Reference proteome</keyword>
<gene>
    <name evidence="2" type="primary">LOC117243610</name>
</gene>
<dbReference type="GeneID" id="117243610"/>
<name>A0A6J3LSN8_9HYME</name>
<sequence>MIDELCNSNLLKLIENIALFGLAMIAGIVSAGHIEEDHGSSTYEEKTKPVEIPIYKKYGKYLYTYKELRIFQDTIIFARCAITAIPIPHPVPVEIPQKIEIPIPQPQQVPVEIPHPYPVEVVKHVEIPIEKPEPVIVEKHIPFVVEKPYPVYVEKKFPIPVAKPYPVHVPVYKHVFHYTSKGKGWH</sequence>
<dbReference type="AlphaFoldDB" id="A0A6J3LSN8"/>